<dbReference type="EC" id="3.1.3.8" evidence="2"/>
<dbReference type="Gene3D" id="3.40.50.1240">
    <property type="entry name" value="Phosphoglycerate mutase-like"/>
    <property type="match status" value="1"/>
</dbReference>
<evidence type="ECO:0000256" key="4">
    <source>
        <dbReference type="SAM" id="Phobius"/>
    </source>
</evidence>
<dbReference type="PROSITE" id="PS00778">
    <property type="entry name" value="HIS_ACID_PHOSPHAT_2"/>
    <property type="match status" value="1"/>
</dbReference>
<reference evidence="5 6" key="1">
    <citation type="submission" date="2018-10" db="EMBL/GenBank/DDBJ databases">
        <title>Fifty Aureobasidium pullulans genomes reveal a recombining polyextremotolerant generalist.</title>
        <authorList>
            <person name="Gostincar C."/>
            <person name="Turk M."/>
            <person name="Zajc J."/>
            <person name="Gunde-Cimerman N."/>
        </authorList>
    </citation>
    <scope>NUCLEOTIDE SEQUENCE [LARGE SCALE GENOMIC DNA]</scope>
    <source>
        <strain evidence="5 6">EXF-6604</strain>
    </source>
</reference>
<dbReference type="PANTHER" id="PTHR20963:SF43">
    <property type="entry name" value="PUTATIVE (AFU_ORTHOLOGUE AFUA_7G01240)-RELATED"/>
    <property type="match status" value="1"/>
</dbReference>
<keyword evidence="4" id="KW-1133">Transmembrane helix</keyword>
<dbReference type="PANTHER" id="PTHR20963">
    <property type="entry name" value="MULTIPLE INOSITOL POLYPHOSPHATE PHOSPHATASE-RELATED"/>
    <property type="match status" value="1"/>
</dbReference>
<evidence type="ECO:0000313" key="5">
    <source>
        <dbReference type="EMBL" id="THY26412.1"/>
    </source>
</evidence>
<keyword evidence="4" id="KW-0812">Transmembrane</keyword>
<dbReference type="InterPro" id="IPR000560">
    <property type="entry name" value="His_Pase_clade-2"/>
</dbReference>
<evidence type="ECO:0000256" key="2">
    <source>
        <dbReference type="ARBA" id="ARBA00012632"/>
    </source>
</evidence>
<dbReference type="PROSITE" id="PS00616">
    <property type="entry name" value="HIS_ACID_PHOSPHAT_1"/>
    <property type="match status" value="1"/>
</dbReference>
<comment type="similarity">
    <text evidence="1">Belongs to the histidine acid phosphatase family.</text>
</comment>
<evidence type="ECO:0000313" key="6">
    <source>
        <dbReference type="Proteomes" id="UP000306584"/>
    </source>
</evidence>
<dbReference type="Pfam" id="PF00328">
    <property type="entry name" value="His_Phos_2"/>
    <property type="match status" value="1"/>
</dbReference>
<comment type="caution">
    <text evidence="5">The sequence shown here is derived from an EMBL/GenBank/DDBJ whole genome shotgun (WGS) entry which is preliminary data.</text>
</comment>
<keyword evidence="3" id="KW-0378">Hydrolase</keyword>
<dbReference type="Proteomes" id="UP000306584">
    <property type="component" value="Unassembled WGS sequence"/>
</dbReference>
<dbReference type="EMBL" id="QZBD01000147">
    <property type="protein sequence ID" value="THY26412.1"/>
    <property type="molecule type" value="Genomic_DNA"/>
</dbReference>
<dbReference type="InterPro" id="IPR033379">
    <property type="entry name" value="Acid_Pase_AS"/>
</dbReference>
<dbReference type="GO" id="GO:0003993">
    <property type="term" value="F:acid phosphatase activity"/>
    <property type="evidence" value="ECO:0007669"/>
    <property type="project" value="TreeGrafter"/>
</dbReference>
<organism evidence="5 6">
    <name type="scientific">Aureobasidium pullulans</name>
    <name type="common">Black yeast</name>
    <name type="synonym">Pullularia pullulans</name>
    <dbReference type="NCBI Taxonomy" id="5580"/>
    <lineage>
        <taxon>Eukaryota</taxon>
        <taxon>Fungi</taxon>
        <taxon>Dikarya</taxon>
        <taxon>Ascomycota</taxon>
        <taxon>Pezizomycotina</taxon>
        <taxon>Dothideomycetes</taxon>
        <taxon>Dothideomycetidae</taxon>
        <taxon>Dothideales</taxon>
        <taxon>Saccotheciaceae</taxon>
        <taxon>Aureobasidium</taxon>
    </lineage>
</organism>
<dbReference type="CDD" id="cd07061">
    <property type="entry name" value="HP_HAP_like"/>
    <property type="match status" value="1"/>
</dbReference>
<feature type="transmembrane region" description="Helical" evidence="4">
    <location>
        <begin position="66"/>
        <end position="85"/>
    </location>
</feature>
<dbReference type="AlphaFoldDB" id="A0A4S9LC93"/>
<dbReference type="InterPro" id="IPR029033">
    <property type="entry name" value="His_PPase_superfam"/>
</dbReference>
<sequence>MSRSKRALTTPFAETVLARCTPLLDPFSAIVMGTGGMYTRVEDAPESWKALPPLPSEKQRLTKRSLFGIQILLFVGAVTFFVMLYKSFAFGTAIGCVSGAALSSSRAHLSDTPQYFQTKPELFAGPTPTGPAPFLAQTNPAPFLGTSYIPNSPLETQIPIAGNKNNSNIFQMMGQLSHYFPNPVGFGVGEYSLPPGAEIVQLNMLSRHGSRYPTTGSGAFKFGQKHKNMTGDVKYTGEISFLNDWSYQLGAEILVPIGKQELFDSGTLHYYQYGHLYPNNGSKIIARSTTQDRMTKSAEYFLAGFFGLEWPTNVTLLLAIEDSTGVWNNSLAGYYNCNNSNNYRSAGGNNATIEWYETYLADATARLQKLAPGFGWTPKDSYDAQSLCAYETVAYGYSQFCGLFTYEEWEGYEYSIDIQFAGNNAFQSPTGRAVGIGYVQEILARLQHHTIDSPIAQINVTLDNNTATFPLDQSLNFDFSHDTNIMSILTAFGFTQFAQFLPSDRIVPHELVVSHLEPFAARLDIEIINAPAPVKASRNNTDLYEDGKATKYIHFILNQRTIPLHRSFPDCEERDDGWCELDTFLAVQSKSFEISQYDWACNGDYEAVPYGEVTNGVPTQTSS</sequence>
<dbReference type="SUPFAM" id="SSF53254">
    <property type="entry name" value="Phosphoglycerate mutase-like"/>
    <property type="match status" value="1"/>
</dbReference>
<dbReference type="GO" id="GO:0016158">
    <property type="term" value="F:inositol hexakisphosphate 3-phosphatase activity"/>
    <property type="evidence" value="ECO:0007669"/>
    <property type="project" value="UniProtKB-EC"/>
</dbReference>
<name>A0A4S9LC93_AURPU</name>
<evidence type="ECO:0000256" key="3">
    <source>
        <dbReference type="ARBA" id="ARBA00022801"/>
    </source>
</evidence>
<evidence type="ECO:0000256" key="1">
    <source>
        <dbReference type="ARBA" id="ARBA00005375"/>
    </source>
</evidence>
<proteinExistence type="inferred from homology"/>
<accession>A0A4S9LC93</accession>
<keyword evidence="4" id="KW-0472">Membrane</keyword>
<gene>
    <name evidence="5" type="ORF">D6D01_04464</name>
</gene>
<protein>
    <recommendedName>
        <fullName evidence="2">3-phytase</fullName>
        <ecNumber evidence="2">3.1.3.8</ecNumber>
    </recommendedName>
</protein>